<gene>
    <name evidence="1" type="ORF">C7440_1042</name>
</gene>
<organism evidence="1 2">
    <name type="scientific">Pusillimonas noertemannii</name>
    <dbReference type="NCBI Taxonomy" id="305977"/>
    <lineage>
        <taxon>Bacteria</taxon>
        <taxon>Pseudomonadati</taxon>
        <taxon>Pseudomonadota</taxon>
        <taxon>Betaproteobacteria</taxon>
        <taxon>Burkholderiales</taxon>
        <taxon>Alcaligenaceae</taxon>
        <taxon>Pusillimonas</taxon>
    </lineage>
</organism>
<keyword evidence="2" id="KW-1185">Reference proteome</keyword>
<protein>
    <submittedName>
        <fullName evidence="1">Uncharacterized protein</fullName>
    </submittedName>
</protein>
<evidence type="ECO:0000313" key="1">
    <source>
        <dbReference type="EMBL" id="PVY68631.1"/>
    </source>
</evidence>
<dbReference type="Proteomes" id="UP000246145">
    <property type="component" value="Unassembled WGS sequence"/>
</dbReference>
<proteinExistence type="predicted"/>
<dbReference type="EMBL" id="QEKO01000001">
    <property type="protein sequence ID" value="PVY68631.1"/>
    <property type="molecule type" value="Genomic_DNA"/>
</dbReference>
<dbReference type="OrthoDB" id="8689087at2"/>
<evidence type="ECO:0000313" key="2">
    <source>
        <dbReference type="Proteomes" id="UP000246145"/>
    </source>
</evidence>
<comment type="caution">
    <text evidence="1">The sequence shown here is derived from an EMBL/GenBank/DDBJ whole genome shotgun (WGS) entry which is preliminary data.</text>
</comment>
<accession>A0A2U1CS49</accession>
<dbReference type="AlphaFoldDB" id="A0A2U1CS49"/>
<name>A0A2U1CS49_9BURK</name>
<dbReference type="RefSeq" id="WP_116517691.1">
    <property type="nucleotide sequence ID" value="NZ_JACCEX010000001.1"/>
</dbReference>
<sequence length="116" mass="12987">MNSYELKKAAIDKLRATTGKKLPSTAVMLDICRAIGRHPKGGLTPAQILRDYVGIKNEAPTNAVAAPYRPTFREMESRPHPRMADIQRAQPPMMTPTGTGNWNQYSQYMLDNGRSR</sequence>
<reference evidence="1 2" key="1">
    <citation type="submission" date="2018-04" db="EMBL/GenBank/DDBJ databases">
        <title>Genomic Encyclopedia of Type Strains, Phase IV (KMG-IV): sequencing the most valuable type-strain genomes for metagenomic binning, comparative biology and taxonomic classification.</title>
        <authorList>
            <person name="Goeker M."/>
        </authorList>
    </citation>
    <scope>NUCLEOTIDE SEQUENCE [LARGE SCALE GENOMIC DNA]</scope>
    <source>
        <strain evidence="1 2">DSM 10065</strain>
    </source>
</reference>